<dbReference type="SUPFAM" id="SSF53335">
    <property type="entry name" value="S-adenosyl-L-methionine-dependent methyltransferases"/>
    <property type="match status" value="1"/>
</dbReference>
<sequence>MAYWFNILVVIVASLSCGVCLRNDKWAVTSKQSAWRRRERMASVIPGEGVRRVLERDTGSKSRYKTHAQDCVVTRVGGNPLNEHYGAWYLCEGFSSRPFTLISVGSGCDSTFEHDFAWKSPDSLIHVFDPTINHARFRDCSQKSVKILGLNSQKHEDQIKFWELGLSAAPKVVSFYKSRNAKISSLSEVEVRGYHRSRNYGTVLDVNSIISIAEFREPNNPVILKMDIEGSEFDTIHSWCVTKRPPEKLWKVDQLTVEFHSRFLFNGSAQQDIAINCLASLGFVKVYEHYPKKEEMLFVRY</sequence>
<protein>
    <recommendedName>
        <fullName evidence="2">Methyltransferase FkbM domain-containing protein</fullName>
    </recommendedName>
</protein>
<dbReference type="Gene3D" id="3.40.50.150">
    <property type="entry name" value="Vaccinia Virus protein VP39"/>
    <property type="match status" value="1"/>
</dbReference>
<organism evidence="3">
    <name type="scientific">Picocystis salinarum</name>
    <dbReference type="NCBI Taxonomy" id="88271"/>
    <lineage>
        <taxon>Eukaryota</taxon>
        <taxon>Viridiplantae</taxon>
        <taxon>Chlorophyta</taxon>
        <taxon>Picocystophyceae</taxon>
        <taxon>Picocystales</taxon>
        <taxon>Picocystaceae</taxon>
        <taxon>Picocystis</taxon>
    </lineage>
</organism>
<dbReference type="Pfam" id="PF05050">
    <property type="entry name" value="Methyltransf_21"/>
    <property type="match status" value="1"/>
</dbReference>
<dbReference type="EMBL" id="HBIS01001099">
    <property type="protein sequence ID" value="CAE0607132.1"/>
    <property type="molecule type" value="Transcribed_RNA"/>
</dbReference>
<name>A0A7S3UBE1_9CHLO</name>
<dbReference type="InterPro" id="IPR029063">
    <property type="entry name" value="SAM-dependent_MTases_sf"/>
</dbReference>
<feature type="domain" description="Methyltransferase FkbM" evidence="2">
    <location>
        <begin position="157"/>
        <end position="266"/>
    </location>
</feature>
<feature type="signal peptide" evidence="1">
    <location>
        <begin position="1"/>
        <end position="20"/>
    </location>
</feature>
<evidence type="ECO:0000256" key="1">
    <source>
        <dbReference type="SAM" id="SignalP"/>
    </source>
</evidence>
<keyword evidence="1" id="KW-0732">Signal</keyword>
<reference evidence="3" key="1">
    <citation type="submission" date="2021-01" db="EMBL/GenBank/DDBJ databases">
        <authorList>
            <person name="Corre E."/>
            <person name="Pelletier E."/>
            <person name="Niang G."/>
            <person name="Scheremetjew M."/>
            <person name="Finn R."/>
            <person name="Kale V."/>
            <person name="Holt S."/>
            <person name="Cochrane G."/>
            <person name="Meng A."/>
            <person name="Brown T."/>
            <person name="Cohen L."/>
        </authorList>
    </citation>
    <scope>NUCLEOTIDE SEQUENCE</scope>
    <source>
        <strain evidence="3">CCMP1897</strain>
    </source>
</reference>
<evidence type="ECO:0000313" key="3">
    <source>
        <dbReference type="EMBL" id="CAE0607132.1"/>
    </source>
</evidence>
<feature type="chain" id="PRO_5030742098" description="Methyltransferase FkbM domain-containing protein" evidence="1">
    <location>
        <begin position="21"/>
        <end position="301"/>
    </location>
</feature>
<gene>
    <name evidence="3" type="ORF">PSAL00342_LOCUS949</name>
</gene>
<dbReference type="AlphaFoldDB" id="A0A7S3UBE1"/>
<evidence type="ECO:0000259" key="2">
    <source>
        <dbReference type="Pfam" id="PF05050"/>
    </source>
</evidence>
<accession>A0A7S3UBE1</accession>
<dbReference type="InterPro" id="IPR006342">
    <property type="entry name" value="FkbM_mtfrase"/>
</dbReference>
<proteinExistence type="predicted"/>